<sequence length="556" mass="60644">MTLSFLVDTLLPRLAAASLQSLLLVAAVWALCRYLPRLSASARCWLWWLAALQLLVGVLWPTPLVLPLLPESFGSLIADAPSGLASSAALPASARLPFAIAGGDASATSRADAALLEFWPSWRSLLAGAWLLGLSVLLTVNLRAFLDTRRRIARSSASVPMPVAQAYRRLGDSLGLRRLPELRLSAEIESPQLLGPWPAFVLLPQHRIASMSPGELDMALHHELTHLRRRDLWWGWVPALAQQLFFFHPLAHLIAREYSLAREAACDAAVLDSRRYAPQDYGRLLMRLGVAPRPQAGLASASPTYLILKRRLTMLQDAAPASRLLALSLTAAIALFGLAPYRIAAADTPKRNVSTIDRSDGETRITELGAGTEPQRWAVRGERYYRIDQAGGYHEVTDSATRERLRQRMRESREAAVAAEQATREAAVAVEAGARAAEKGSRAAEEGRRAAAEGRRAAEEARREAELGQRAAEEARREAEKSRREAERARAQAQRDAVQARVQAHAIGEHGEAGQVAAQARHTAELALRQTAEATRAAVEAAREVAEATRELGEEG</sequence>
<feature type="domain" description="Peptidase M56" evidence="3">
    <location>
        <begin position="14"/>
        <end position="315"/>
    </location>
</feature>
<dbReference type="PATRIC" id="fig|84531.8.peg.1943"/>
<keyword evidence="2" id="KW-1133">Transmembrane helix</keyword>
<proteinExistence type="predicted"/>
<evidence type="ECO:0000256" key="2">
    <source>
        <dbReference type="SAM" id="Phobius"/>
    </source>
</evidence>
<dbReference type="PANTHER" id="PTHR34978:SF3">
    <property type="entry name" value="SLR0241 PROTEIN"/>
    <property type="match status" value="1"/>
</dbReference>
<feature type="compositionally biased region" description="Basic and acidic residues" evidence="1">
    <location>
        <begin position="436"/>
        <end position="490"/>
    </location>
</feature>
<accession>A0A0S2F9A2</accession>
<evidence type="ECO:0000259" key="3">
    <source>
        <dbReference type="Pfam" id="PF05569"/>
    </source>
</evidence>
<evidence type="ECO:0000313" key="5">
    <source>
        <dbReference type="Proteomes" id="UP000060787"/>
    </source>
</evidence>
<feature type="transmembrane region" description="Helical" evidence="2">
    <location>
        <begin position="324"/>
        <end position="343"/>
    </location>
</feature>
<dbReference type="InterPro" id="IPR052173">
    <property type="entry name" value="Beta-lactam_resp_regulator"/>
</dbReference>
<dbReference type="EMBL" id="CP011129">
    <property type="protein sequence ID" value="ALN80067.1"/>
    <property type="molecule type" value="Genomic_DNA"/>
</dbReference>
<dbReference type="CDD" id="cd07341">
    <property type="entry name" value="M56_BlaR1_MecR1_like"/>
    <property type="match status" value="1"/>
</dbReference>
<feature type="transmembrane region" description="Helical" evidence="2">
    <location>
        <begin position="44"/>
        <end position="66"/>
    </location>
</feature>
<keyword evidence="2" id="KW-0472">Membrane</keyword>
<feature type="transmembrane region" description="Helical" evidence="2">
    <location>
        <begin position="12"/>
        <end position="32"/>
    </location>
</feature>
<dbReference type="Proteomes" id="UP000060787">
    <property type="component" value="Chromosome"/>
</dbReference>
<name>A0A0S2F9A2_LYSAN</name>
<reference evidence="4 5" key="1">
    <citation type="journal article" date="2015" name="BMC Genomics">
        <title>Comparative genomics and metabolic profiling of the genus Lysobacter.</title>
        <authorList>
            <person name="de Bruijn I."/>
            <person name="Cheng X."/>
            <person name="de Jager V."/>
            <person name="Exposito R.G."/>
            <person name="Watrous J."/>
            <person name="Patel N."/>
            <person name="Postma J."/>
            <person name="Dorrestein P.C."/>
            <person name="Kobayashi D."/>
            <person name="Raaijmakers J.M."/>
        </authorList>
    </citation>
    <scope>NUCLEOTIDE SEQUENCE [LARGE SCALE GENOMIC DNA]</scope>
    <source>
        <strain evidence="4 5">76</strain>
    </source>
</reference>
<keyword evidence="5" id="KW-1185">Reference proteome</keyword>
<dbReference type="KEGG" id="lab:LA76x_1923"/>
<feature type="transmembrane region" description="Helical" evidence="2">
    <location>
        <begin position="125"/>
        <end position="146"/>
    </location>
</feature>
<dbReference type="PANTHER" id="PTHR34978">
    <property type="entry name" value="POSSIBLE SENSOR-TRANSDUCER PROTEIN BLAR"/>
    <property type="match status" value="1"/>
</dbReference>
<dbReference type="InterPro" id="IPR008756">
    <property type="entry name" value="Peptidase_M56"/>
</dbReference>
<feature type="region of interest" description="Disordered" evidence="1">
    <location>
        <begin position="435"/>
        <end position="495"/>
    </location>
</feature>
<evidence type="ECO:0000313" key="4">
    <source>
        <dbReference type="EMBL" id="ALN80067.1"/>
    </source>
</evidence>
<dbReference type="STRING" id="84531.LA76x_1923"/>
<evidence type="ECO:0000256" key="1">
    <source>
        <dbReference type="SAM" id="MobiDB-lite"/>
    </source>
</evidence>
<keyword evidence="2" id="KW-0812">Transmembrane</keyword>
<organism evidence="4 5">
    <name type="scientific">Lysobacter antibioticus</name>
    <dbReference type="NCBI Taxonomy" id="84531"/>
    <lineage>
        <taxon>Bacteria</taxon>
        <taxon>Pseudomonadati</taxon>
        <taxon>Pseudomonadota</taxon>
        <taxon>Gammaproteobacteria</taxon>
        <taxon>Lysobacterales</taxon>
        <taxon>Lysobacteraceae</taxon>
        <taxon>Lysobacter</taxon>
    </lineage>
</organism>
<dbReference type="RefSeq" id="WP_057917484.1">
    <property type="nucleotide sequence ID" value="NZ_CP011129.1"/>
</dbReference>
<gene>
    <name evidence="4" type="ORF">LA76x_1923</name>
</gene>
<protein>
    <submittedName>
        <fullName evidence="4">BlaR1 peptidase M56 family protein</fullName>
    </submittedName>
</protein>
<dbReference type="AlphaFoldDB" id="A0A0S2F9A2"/>
<dbReference type="Pfam" id="PF05569">
    <property type="entry name" value="Peptidase_M56"/>
    <property type="match status" value="1"/>
</dbReference>